<keyword evidence="4" id="KW-1185">Reference proteome</keyword>
<evidence type="ECO:0000313" key="4">
    <source>
        <dbReference type="Proteomes" id="UP000292235"/>
    </source>
</evidence>
<evidence type="ECO:0000256" key="2">
    <source>
        <dbReference type="SAM" id="SignalP"/>
    </source>
</evidence>
<reference evidence="3 4" key="1">
    <citation type="submission" date="2019-02" db="EMBL/GenBank/DDBJ databases">
        <authorList>
            <person name="Khodamoradi S."/>
            <person name="Hahnke R.L."/>
            <person name="Kaempfer P."/>
            <person name="Schumann P."/>
            <person name="Rohde M."/>
            <person name="Steinert M."/>
            <person name="Luzhetskyy A."/>
            <person name="Wink J."/>
            <person name="Ruckert C."/>
        </authorList>
    </citation>
    <scope>NUCLEOTIDE SEQUENCE [LARGE SCALE GENOMIC DNA]</scope>
    <source>
        <strain evidence="3 4">M2</strain>
        <plasmid evidence="4">phim2</plasmid>
    </source>
</reference>
<proteinExistence type="predicted"/>
<feature type="region of interest" description="Disordered" evidence="1">
    <location>
        <begin position="22"/>
        <end position="60"/>
    </location>
</feature>
<evidence type="ECO:0000313" key="3">
    <source>
        <dbReference type="EMBL" id="QBI56844.1"/>
    </source>
</evidence>
<dbReference type="AlphaFoldDB" id="A0A4P6QB93"/>
<protein>
    <submittedName>
        <fullName evidence="3">Uncharacterized protein</fullName>
    </submittedName>
</protein>
<gene>
    <name evidence="3" type="ORF">EKD16_25520</name>
</gene>
<feature type="chain" id="PRO_5038640521" evidence="2">
    <location>
        <begin position="23"/>
        <end position="145"/>
    </location>
</feature>
<organism evidence="3 4">
    <name type="scientific">Streptomonospora litoralis</name>
    <dbReference type="NCBI Taxonomy" id="2498135"/>
    <lineage>
        <taxon>Bacteria</taxon>
        <taxon>Bacillati</taxon>
        <taxon>Actinomycetota</taxon>
        <taxon>Actinomycetes</taxon>
        <taxon>Streptosporangiales</taxon>
        <taxon>Nocardiopsidaceae</taxon>
        <taxon>Streptomonospora</taxon>
    </lineage>
</organism>
<feature type="signal peptide" evidence="2">
    <location>
        <begin position="1"/>
        <end position="22"/>
    </location>
</feature>
<dbReference type="PROSITE" id="PS51257">
    <property type="entry name" value="PROKAR_LIPOPROTEIN"/>
    <property type="match status" value="1"/>
</dbReference>
<keyword evidence="3" id="KW-0614">Plasmid</keyword>
<dbReference type="KEGG" id="strr:EKD16_25520"/>
<keyword evidence="2" id="KW-0732">Signal</keyword>
<sequence length="145" mass="14648" precursor="true">MRPFFFLSAVAAALVLSACGGASEPAPDASSAPATAPAEMSSEPAQAAETAEASAGPADPEAAASLLCMDLRLADSYRDAGTPGDEAEAMALELGAATDALDEGSAHPELHAIAMEHMGDPEATAAALKDWCKEHTEPVNPSSPW</sequence>
<accession>A0A4P6QB93</accession>
<name>A0A4P6QB93_9ACTN</name>
<dbReference type="EMBL" id="CP036456">
    <property type="protein sequence ID" value="QBI56844.1"/>
    <property type="molecule type" value="Genomic_DNA"/>
</dbReference>
<evidence type="ECO:0000256" key="1">
    <source>
        <dbReference type="SAM" id="MobiDB-lite"/>
    </source>
</evidence>
<dbReference type="RefSeq" id="WP_242677493.1">
    <property type="nucleotide sequence ID" value="NZ_CP036456.1"/>
</dbReference>
<dbReference type="Proteomes" id="UP000292235">
    <property type="component" value="Plasmid phiM2"/>
</dbReference>
<geneLocation type="plasmid" evidence="4">
    <name>phim2</name>
</geneLocation>